<evidence type="ECO:0000256" key="2">
    <source>
        <dbReference type="ARBA" id="ARBA00009522"/>
    </source>
</evidence>
<dbReference type="Gene3D" id="1.25.40.10">
    <property type="entry name" value="Tetratricopeptide repeat domain"/>
    <property type="match status" value="2"/>
</dbReference>
<evidence type="ECO:0000256" key="5">
    <source>
        <dbReference type="ARBA" id="ARBA00022803"/>
    </source>
</evidence>
<evidence type="ECO:0000256" key="9">
    <source>
        <dbReference type="RuleBase" id="RU367070"/>
    </source>
</evidence>
<comment type="subcellular location">
    <subcellularLocation>
        <location evidence="1 9">Cell projection</location>
        <location evidence="1 9">Cilium</location>
    </subcellularLocation>
</comment>
<dbReference type="InterPro" id="IPR011990">
    <property type="entry name" value="TPR-like_helical_dom_sf"/>
</dbReference>
<comment type="function">
    <text evidence="9">Required for polyglutamylation of axonemal tubulin. Plays a role in anterograde intraflagellar transport (IFT), the process by which cilia precursors are transported from the base of the cilium to the site of their incorporation at the tip.</text>
</comment>
<gene>
    <name evidence="11" type="ORF">HNAJ_LOCUS10966</name>
</gene>
<evidence type="ECO:0000256" key="8">
    <source>
        <dbReference type="PROSITE-ProRule" id="PRU00339"/>
    </source>
</evidence>
<evidence type="ECO:0000256" key="3">
    <source>
        <dbReference type="ARBA" id="ARBA00022737"/>
    </source>
</evidence>
<dbReference type="GO" id="GO:0120170">
    <property type="term" value="F:intraciliary transport particle B binding"/>
    <property type="evidence" value="ECO:0007669"/>
    <property type="project" value="TreeGrafter"/>
</dbReference>
<reference evidence="11 12" key="2">
    <citation type="submission" date="2018-11" db="EMBL/GenBank/DDBJ databases">
        <authorList>
            <consortium name="Pathogen Informatics"/>
        </authorList>
    </citation>
    <scope>NUCLEOTIDE SEQUENCE [LARGE SCALE GENOMIC DNA]</scope>
</reference>
<dbReference type="AlphaFoldDB" id="A0A0R3TTD9"/>
<dbReference type="PROSITE" id="PS50005">
    <property type="entry name" value="TPR"/>
    <property type="match status" value="1"/>
</dbReference>
<protein>
    <recommendedName>
        <fullName evidence="9">Tetratricopeptide repeat protein 30</fullName>
    </recommendedName>
</protein>
<keyword evidence="12" id="KW-1185">Reference proteome</keyword>
<proteinExistence type="inferred from homology"/>
<dbReference type="InterPro" id="IPR039941">
    <property type="entry name" value="TT30"/>
</dbReference>
<dbReference type="GO" id="GO:0042073">
    <property type="term" value="P:intraciliary transport"/>
    <property type="evidence" value="ECO:0007669"/>
    <property type="project" value="UniProtKB-UniRule"/>
</dbReference>
<dbReference type="InterPro" id="IPR019734">
    <property type="entry name" value="TPR_rpt"/>
</dbReference>
<dbReference type="STRING" id="102285.A0A0R3TTD9"/>
<keyword evidence="10" id="KW-0175">Coiled coil</keyword>
<dbReference type="GO" id="GO:0030992">
    <property type="term" value="C:intraciliary transport particle B"/>
    <property type="evidence" value="ECO:0007669"/>
    <property type="project" value="TreeGrafter"/>
</dbReference>
<dbReference type="PANTHER" id="PTHR20931">
    <property type="entry name" value="TETRATRICOPEPTIDE REPEAT PROTEIN 30"/>
    <property type="match status" value="1"/>
</dbReference>
<evidence type="ECO:0000256" key="4">
    <source>
        <dbReference type="ARBA" id="ARBA00022794"/>
    </source>
</evidence>
<keyword evidence="5 8" id="KW-0802">TPR repeat</keyword>
<feature type="repeat" description="TPR" evidence="8">
    <location>
        <begin position="41"/>
        <end position="74"/>
    </location>
</feature>
<evidence type="ECO:0000256" key="1">
    <source>
        <dbReference type="ARBA" id="ARBA00004138"/>
    </source>
</evidence>
<feature type="coiled-coil region" evidence="10">
    <location>
        <begin position="514"/>
        <end position="545"/>
    </location>
</feature>
<evidence type="ECO:0000313" key="12">
    <source>
        <dbReference type="Proteomes" id="UP000278807"/>
    </source>
</evidence>
<keyword evidence="3" id="KW-0677">Repeat</keyword>
<dbReference type="SMART" id="SM00028">
    <property type="entry name" value="TPR"/>
    <property type="match status" value="4"/>
</dbReference>
<keyword evidence="4 9" id="KW-0970">Cilium biogenesis/degradation</keyword>
<evidence type="ECO:0000256" key="6">
    <source>
        <dbReference type="ARBA" id="ARBA00023069"/>
    </source>
</evidence>
<accession>A0A0R3TTD9</accession>
<sequence length="683" mass="78268">MINQIKDGQYTLTVYRYLCMKKYSEAISILSYQRFINPTSRAALSLLAYCYFQMHDFVQASDCFEQLTQLCPDNSTYRLQFAHCLHRAGLNDVALKIASSLAAKITESQSGAENFQRNRISKLQAAICFDIGDIPGASSFVQQCADDDPDIIINTGSLLYQEGKYKEACTLFLKALSIVGFQPIVVYYVALCYYKLKLYTQAMKYIADIIERGIHTNPELGVGMITEGVEVRSVGNTPTLHETALVEAFNLKAAIEFNLGNMTSAREALTDMPPRSERELDHISLHNQAIISDMTLAPTNAFHKLHFLLQQPVFPKEAFANLLLLYIKYHYFDLAADVIAENNELVLKCLTFELYEFIEAVIVSQDAPEEAYQRLDKMARKYTERLHHHTKRIQEAKKGMGEDTLKEALNEYESDLDRYIPILMQQAKIYWDTKNYSQAEKILRNSAEFCKENETWMLNLAHVLFMLQLHNEEEEGVHRGYAGSFYEPIVHNHFERLLDVSAIVVANLCVAYIMAGENSDAEKLIRKLGEEEEEAAAYNNEEEEEGDAEKKKKMMMMMKSLHTCIVNLVIGTLYCTRGNYDFGITRVIRSLEPFQKRLCSDTWYYAKRCFLSMIENLAAHTIMVKDSVLLDCIEFLDHCEIYGRNISVVADQPLEGEKRHSGQETIIFEARLLKFLLLKIFNN</sequence>
<dbReference type="WBParaSite" id="HNAJ_0001097201-mRNA-1">
    <property type="protein sequence ID" value="HNAJ_0001097201-mRNA-1"/>
    <property type="gene ID" value="HNAJ_0001097201"/>
</dbReference>
<dbReference type="GO" id="GO:0005879">
    <property type="term" value="C:axonemal microtubule"/>
    <property type="evidence" value="ECO:0007669"/>
    <property type="project" value="UniProtKB-UniRule"/>
</dbReference>
<evidence type="ECO:0000256" key="7">
    <source>
        <dbReference type="ARBA" id="ARBA00023273"/>
    </source>
</evidence>
<evidence type="ECO:0000313" key="13">
    <source>
        <dbReference type="WBParaSite" id="HNAJ_0001097201-mRNA-1"/>
    </source>
</evidence>
<dbReference type="OrthoDB" id="10249577at2759"/>
<keyword evidence="6 9" id="KW-0969">Cilium</keyword>
<comment type="similarity">
    <text evidence="2 9">Belongs to the TTC30/dfy-1/fleer family.</text>
</comment>
<dbReference type="PANTHER" id="PTHR20931:SF0">
    <property type="entry name" value="TETRATRICOPEPTIDE REPEAT PROTEIN 30"/>
    <property type="match status" value="1"/>
</dbReference>
<dbReference type="SUPFAM" id="SSF48452">
    <property type="entry name" value="TPR-like"/>
    <property type="match status" value="1"/>
</dbReference>
<keyword evidence="7 9" id="KW-0966">Cell projection</keyword>
<dbReference type="Proteomes" id="UP000278807">
    <property type="component" value="Unassembled WGS sequence"/>
</dbReference>
<reference evidence="13" key="1">
    <citation type="submission" date="2017-02" db="UniProtKB">
        <authorList>
            <consortium name="WormBaseParasite"/>
        </authorList>
    </citation>
    <scope>IDENTIFICATION</scope>
</reference>
<evidence type="ECO:0000256" key="10">
    <source>
        <dbReference type="SAM" id="Coils"/>
    </source>
</evidence>
<organism evidence="13">
    <name type="scientific">Rodentolepis nana</name>
    <name type="common">Dwarf tapeworm</name>
    <name type="synonym">Hymenolepis nana</name>
    <dbReference type="NCBI Taxonomy" id="102285"/>
    <lineage>
        <taxon>Eukaryota</taxon>
        <taxon>Metazoa</taxon>
        <taxon>Spiralia</taxon>
        <taxon>Lophotrochozoa</taxon>
        <taxon>Platyhelminthes</taxon>
        <taxon>Cestoda</taxon>
        <taxon>Eucestoda</taxon>
        <taxon>Cyclophyllidea</taxon>
        <taxon>Hymenolepididae</taxon>
        <taxon>Rodentolepis</taxon>
    </lineage>
</organism>
<evidence type="ECO:0000313" key="11">
    <source>
        <dbReference type="EMBL" id="VDO09216.1"/>
    </source>
</evidence>
<dbReference type="EMBL" id="UZAE01013311">
    <property type="protein sequence ID" value="VDO09216.1"/>
    <property type="molecule type" value="Genomic_DNA"/>
</dbReference>
<name>A0A0R3TTD9_RODNA</name>